<evidence type="ECO:0000256" key="7">
    <source>
        <dbReference type="ARBA" id="ARBA00023315"/>
    </source>
</evidence>
<feature type="transmembrane region" description="Helical" evidence="8">
    <location>
        <begin position="332"/>
        <end position="352"/>
    </location>
</feature>
<feature type="transmembrane region" description="Helical" evidence="8">
    <location>
        <begin position="373"/>
        <end position="392"/>
    </location>
</feature>
<feature type="transmembrane region" description="Helical" evidence="8">
    <location>
        <begin position="6"/>
        <end position="26"/>
    </location>
</feature>
<dbReference type="GO" id="GO:0016412">
    <property type="term" value="F:serine O-acyltransferase activity"/>
    <property type="evidence" value="ECO:0000318"/>
    <property type="project" value="GO_Central"/>
</dbReference>
<protein>
    <submittedName>
        <fullName evidence="9">Membrane bound O-acyltransferase domain containing 4</fullName>
    </submittedName>
</protein>
<reference evidence="9" key="2">
    <citation type="submission" date="2025-08" db="UniProtKB">
        <authorList>
            <consortium name="Ensembl"/>
        </authorList>
    </citation>
    <scope>IDENTIFICATION</scope>
</reference>
<dbReference type="Proteomes" id="UP000001646">
    <property type="component" value="Unplaced"/>
</dbReference>
<gene>
    <name evidence="9" type="primary">MBOAT4</name>
</gene>
<evidence type="ECO:0000256" key="6">
    <source>
        <dbReference type="ARBA" id="ARBA00023136"/>
    </source>
</evidence>
<evidence type="ECO:0000256" key="2">
    <source>
        <dbReference type="ARBA" id="ARBA00022679"/>
    </source>
</evidence>
<dbReference type="InterPro" id="IPR004299">
    <property type="entry name" value="MBOAT_fam"/>
</dbReference>
<keyword evidence="4" id="KW-0256">Endoplasmic reticulum</keyword>
<feature type="transmembrane region" description="Helical" evidence="8">
    <location>
        <begin position="404"/>
        <end position="425"/>
    </location>
</feature>
<keyword evidence="3 8" id="KW-0812">Transmembrane</keyword>
<sequence length="440" mass="50969">MNWESPFLFQATAFYQLAALPFAFLFHYLCSFLFLFRYIFLLVGGFILACAAIGCYALLVFVSAFCSLAIIHSADLQQVHQWAFCFQMTWQTLCHFWLQYKEYYLQETTCPRFSITLSVLMLMTQRITSLTLDIHEGKVRLWLPHAEKGPLERHLHQALPVCTYLLSFPTLLGGPLCSFNRFQTWIRCSRRTSFSQCSLWAAIQKALGALMLGFLKNMLRGYICAQADQNDCSCFGCVYVLWTSALFFRLTYYSNWMLDESLFLAAGLGLELDCAGTAEGILMDADIWTLETTNTIAVFTRTWNKSTAQWLRRLVFQRSKSHPLWATFAFSAWWHGLHPGQVFGFLCWAVMVKADYGFHRFFRSIAKSQPQRVVCQSLTWCHTQLVVAYIIIAVERRTLSVLWWLFFSYNSFFPLVYVISLLLLAKEKQLDKMNYSSLSN</sequence>
<evidence type="ECO:0000256" key="8">
    <source>
        <dbReference type="SAM" id="Phobius"/>
    </source>
</evidence>
<reference evidence="9" key="1">
    <citation type="submission" date="2009-12" db="EMBL/GenBank/DDBJ databases">
        <title>The Genome Sequence of Anolis carolinensis (Green Anole Lizard).</title>
        <authorList>
            <consortium name="The Genome Sequencing Platform"/>
            <person name="Di Palma F."/>
            <person name="Alfoldi J."/>
            <person name="Heiman D."/>
            <person name="Young S."/>
            <person name="Grabherr M."/>
            <person name="Johnson J."/>
            <person name="Lander E.S."/>
            <person name="Lindblad-Toh K."/>
        </authorList>
    </citation>
    <scope>NUCLEOTIDE SEQUENCE [LARGE SCALE GENOMIC DNA]</scope>
    <source>
        <strain evidence="9">JBL SC #1</strain>
    </source>
</reference>
<keyword evidence="6 8" id="KW-0472">Membrane</keyword>
<dbReference type="GeneTree" id="ENSGT01030000234564"/>
<comment type="subcellular location">
    <subcellularLocation>
        <location evidence="1">Endoplasmic reticulum membrane</location>
        <topology evidence="1">Multi-pass membrane protein</topology>
    </subcellularLocation>
</comment>
<accession>A0A803TS77</accession>
<reference evidence="9" key="3">
    <citation type="submission" date="2025-09" db="UniProtKB">
        <authorList>
            <consortium name="Ensembl"/>
        </authorList>
    </citation>
    <scope>IDENTIFICATION</scope>
</reference>
<evidence type="ECO:0000313" key="9">
    <source>
        <dbReference type="Ensembl" id="ENSACAP00000038067.1"/>
    </source>
</evidence>
<keyword evidence="5 8" id="KW-1133">Transmembrane helix</keyword>
<evidence type="ECO:0000256" key="5">
    <source>
        <dbReference type="ARBA" id="ARBA00022989"/>
    </source>
</evidence>
<dbReference type="PANTHER" id="PTHR13906:SF3">
    <property type="entry name" value="GHRELIN O-ACYLTRANSFERASE"/>
    <property type="match status" value="1"/>
</dbReference>
<dbReference type="GO" id="GO:0030258">
    <property type="term" value="P:lipid modification"/>
    <property type="evidence" value="ECO:0000318"/>
    <property type="project" value="GO_Central"/>
</dbReference>
<dbReference type="AlphaFoldDB" id="A0A803TS77"/>
<proteinExistence type="predicted"/>
<dbReference type="Pfam" id="PF03062">
    <property type="entry name" value="MBOAT"/>
    <property type="match status" value="1"/>
</dbReference>
<evidence type="ECO:0000313" key="10">
    <source>
        <dbReference type="Proteomes" id="UP000001646"/>
    </source>
</evidence>
<evidence type="ECO:0000256" key="4">
    <source>
        <dbReference type="ARBA" id="ARBA00022824"/>
    </source>
</evidence>
<keyword evidence="2" id="KW-0808">Transferase</keyword>
<dbReference type="InParanoid" id="A0A803TS77"/>
<organism evidence="9 10">
    <name type="scientific">Anolis carolinensis</name>
    <name type="common">Green anole</name>
    <name type="synonym">American chameleon</name>
    <dbReference type="NCBI Taxonomy" id="28377"/>
    <lineage>
        <taxon>Eukaryota</taxon>
        <taxon>Metazoa</taxon>
        <taxon>Chordata</taxon>
        <taxon>Craniata</taxon>
        <taxon>Vertebrata</taxon>
        <taxon>Euteleostomi</taxon>
        <taxon>Lepidosauria</taxon>
        <taxon>Squamata</taxon>
        <taxon>Bifurcata</taxon>
        <taxon>Unidentata</taxon>
        <taxon>Episquamata</taxon>
        <taxon>Toxicofera</taxon>
        <taxon>Iguania</taxon>
        <taxon>Dactyloidae</taxon>
        <taxon>Anolis</taxon>
    </lineage>
</organism>
<name>A0A803TS77_ANOCA</name>
<evidence type="ECO:0000256" key="1">
    <source>
        <dbReference type="ARBA" id="ARBA00004477"/>
    </source>
</evidence>
<keyword evidence="7" id="KW-0012">Acyltransferase</keyword>
<evidence type="ECO:0000256" key="3">
    <source>
        <dbReference type="ARBA" id="ARBA00022692"/>
    </source>
</evidence>
<dbReference type="PANTHER" id="PTHR13906">
    <property type="entry name" value="PORCUPINE"/>
    <property type="match status" value="1"/>
</dbReference>
<dbReference type="InterPro" id="IPR049941">
    <property type="entry name" value="LPLAT_7/PORCN-like"/>
</dbReference>
<feature type="transmembrane region" description="Helical" evidence="8">
    <location>
        <begin position="38"/>
        <end position="71"/>
    </location>
</feature>
<dbReference type="GO" id="GO:0005789">
    <property type="term" value="C:endoplasmic reticulum membrane"/>
    <property type="evidence" value="ECO:0000318"/>
    <property type="project" value="GO_Central"/>
</dbReference>
<dbReference type="Ensembl" id="ENSACAT00000038143.1">
    <property type="protein sequence ID" value="ENSACAP00000038067.1"/>
    <property type="gene ID" value="ENSACAG00000002975.3"/>
</dbReference>
<keyword evidence="10" id="KW-1185">Reference proteome</keyword>